<name>A0ABV8JQH4_9FLAO</name>
<organism evidence="2 3">
    <name type="scientific">Euzebyella saccharophila</name>
    <dbReference type="NCBI Taxonomy" id="679664"/>
    <lineage>
        <taxon>Bacteria</taxon>
        <taxon>Pseudomonadati</taxon>
        <taxon>Bacteroidota</taxon>
        <taxon>Flavobacteriia</taxon>
        <taxon>Flavobacteriales</taxon>
        <taxon>Flavobacteriaceae</taxon>
        <taxon>Euzebyella</taxon>
    </lineage>
</organism>
<sequence>MKKNLLLSSLLFFTLTITLGQSPIVMTYNIKYDNKEDKVNNWNFRKEAMLDLIVNHQPDVIGMQEVLHRQLEFLDKGLENYAYVGVGRDDGREKGEYSPIFYNSSEYEVLESNTFWLSRSPEKVSVGWDASMERICTYAKFKEKKSQKEFWMFNTHFDHRGDKARKKSVRLILKKMDEINSENLPVVLTGDLNLLPEQAPIQYLSKRMSDGLITSRKKNEGPHGTFNGFNLEDPISNRIDYIFTRGFSVNNYQHIDERLDNDKHISDHLPVVADLVR</sequence>
<keyword evidence="3" id="KW-1185">Reference proteome</keyword>
<dbReference type="PANTHER" id="PTHR12121:SF36">
    <property type="entry name" value="ENDONUCLEASE_EXONUCLEASE_PHOSPHATASE DOMAIN-CONTAINING PROTEIN"/>
    <property type="match status" value="1"/>
</dbReference>
<dbReference type="SUPFAM" id="SSF56219">
    <property type="entry name" value="DNase I-like"/>
    <property type="match status" value="1"/>
</dbReference>
<accession>A0ABV8JQH4</accession>
<protein>
    <submittedName>
        <fullName evidence="2">Endonuclease/exonuclease/phosphatase family protein</fullName>
    </submittedName>
</protein>
<dbReference type="InterPro" id="IPR036691">
    <property type="entry name" value="Endo/exonu/phosph_ase_sf"/>
</dbReference>
<keyword evidence="2" id="KW-0255">Endonuclease</keyword>
<evidence type="ECO:0000313" key="2">
    <source>
        <dbReference type="EMBL" id="MFC4097153.1"/>
    </source>
</evidence>
<dbReference type="InterPro" id="IPR005135">
    <property type="entry name" value="Endo/exonuclease/phosphatase"/>
</dbReference>
<comment type="caution">
    <text evidence="2">The sequence shown here is derived from an EMBL/GenBank/DDBJ whole genome shotgun (WGS) entry which is preliminary data.</text>
</comment>
<evidence type="ECO:0000313" key="3">
    <source>
        <dbReference type="Proteomes" id="UP001595814"/>
    </source>
</evidence>
<proteinExistence type="predicted"/>
<dbReference type="PANTHER" id="PTHR12121">
    <property type="entry name" value="CARBON CATABOLITE REPRESSOR PROTEIN 4"/>
    <property type="match status" value="1"/>
</dbReference>
<evidence type="ECO:0000259" key="1">
    <source>
        <dbReference type="Pfam" id="PF03372"/>
    </source>
</evidence>
<dbReference type="GO" id="GO:0004519">
    <property type="term" value="F:endonuclease activity"/>
    <property type="evidence" value="ECO:0007669"/>
    <property type="project" value="UniProtKB-KW"/>
</dbReference>
<dbReference type="Gene3D" id="3.60.10.10">
    <property type="entry name" value="Endonuclease/exonuclease/phosphatase"/>
    <property type="match status" value="1"/>
</dbReference>
<dbReference type="InterPro" id="IPR050410">
    <property type="entry name" value="CCR4/nocturin_mRNA_transcr"/>
</dbReference>
<dbReference type="Proteomes" id="UP001595814">
    <property type="component" value="Unassembled WGS sequence"/>
</dbReference>
<keyword evidence="2" id="KW-0540">Nuclease</keyword>
<feature type="domain" description="Endonuclease/exonuclease/phosphatase" evidence="1">
    <location>
        <begin position="26"/>
        <end position="268"/>
    </location>
</feature>
<keyword evidence="2" id="KW-0378">Hydrolase</keyword>
<dbReference type="RefSeq" id="WP_192461859.1">
    <property type="nucleotide sequence ID" value="NZ_JACYFJ010000002.1"/>
</dbReference>
<dbReference type="Pfam" id="PF03372">
    <property type="entry name" value="Exo_endo_phos"/>
    <property type="match status" value="1"/>
</dbReference>
<dbReference type="CDD" id="cd09083">
    <property type="entry name" value="EEP-1"/>
    <property type="match status" value="1"/>
</dbReference>
<dbReference type="EMBL" id="JBHSAW010000010">
    <property type="protein sequence ID" value="MFC4097153.1"/>
    <property type="molecule type" value="Genomic_DNA"/>
</dbReference>
<reference evidence="3" key="1">
    <citation type="journal article" date="2019" name="Int. J. Syst. Evol. Microbiol.">
        <title>The Global Catalogue of Microorganisms (GCM) 10K type strain sequencing project: providing services to taxonomists for standard genome sequencing and annotation.</title>
        <authorList>
            <consortium name="The Broad Institute Genomics Platform"/>
            <consortium name="The Broad Institute Genome Sequencing Center for Infectious Disease"/>
            <person name="Wu L."/>
            <person name="Ma J."/>
        </authorList>
    </citation>
    <scope>NUCLEOTIDE SEQUENCE [LARGE SCALE GENOMIC DNA]</scope>
    <source>
        <strain evidence="3">CECT 7477</strain>
    </source>
</reference>
<gene>
    <name evidence="2" type="ORF">ACFOUT_14780</name>
</gene>